<proteinExistence type="predicted"/>
<evidence type="ECO:0000313" key="2">
    <source>
        <dbReference type="Proteomes" id="UP000178603"/>
    </source>
</evidence>
<dbReference type="AlphaFoldDB" id="A0A1F8AUE2"/>
<dbReference type="EMBL" id="MGGW01000005">
    <property type="protein sequence ID" value="OGM55119.1"/>
    <property type="molecule type" value="Genomic_DNA"/>
</dbReference>
<protein>
    <submittedName>
        <fullName evidence="1">Uncharacterized protein</fullName>
    </submittedName>
</protein>
<comment type="caution">
    <text evidence="1">The sequence shown here is derived from an EMBL/GenBank/DDBJ whole genome shotgun (WGS) entry which is preliminary data.</text>
</comment>
<evidence type="ECO:0000313" key="1">
    <source>
        <dbReference type="EMBL" id="OGM55119.1"/>
    </source>
</evidence>
<name>A0A1F8AUE2_9BACT</name>
<dbReference type="Proteomes" id="UP000178603">
    <property type="component" value="Unassembled WGS sequence"/>
</dbReference>
<sequence>MLSIAVRFVEKILSQEQFEYEVGQKTNGGSLTAVLKNSNWLMKKLLLVPNFMDLDVFNSDNF</sequence>
<organism evidence="1 2">
    <name type="scientific">Candidatus Woesebacteria bacterium RIFCSPHIGHO2_12_FULL_41_24</name>
    <dbReference type="NCBI Taxonomy" id="1802510"/>
    <lineage>
        <taxon>Bacteria</taxon>
        <taxon>Candidatus Woeseibacteriota</taxon>
    </lineage>
</organism>
<gene>
    <name evidence="1" type="ORF">A3E44_04330</name>
</gene>
<accession>A0A1F8AUE2</accession>
<reference evidence="1 2" key="1">
    <citation type="journal article" date="2016" name="Nat. Commun.">
        <title>Thousands of microbial genomes shed light on interconnected biogeochemical processes in an aquifer system.</title>
        <authorList>
            <person name="Anantharaman K."/>
            <person name="Brown C.T."/>
            <person name="Hug L.A."/>
            <person name="Sharon I."/>
            <person name="Castelle C.J."/>
            <person name="Probst A.J."/>
            <person name="Thomas B.C."/>
            <person name="Singh A."/>
            <person name="Wilkins M.J."/>
            <person name="Karaoz U."/>
            <person name="Brodie E.L."/>
            <person name="Williams K.H."/>
            <person name="Hubbard S.S."/>
            <person name="Banfield J.F."/>
        </authorList>
    </citation>
    <scope>NUCLEOTIDE SEQUENCE [LARGE SCALE GENOMIC DNA]</scope>
</reference>